<protein>
    <submittedName>
        <fullName evidence="2">Uncharacterized protein</fullName>
    </submittedName>
</protein>
<feature type="compositionally biased region" description="Basic and acidic residues" evidence="1">
    <location>
        <begin position="83"/>
        <end position="92"/>
    </location>
</feature>
<feature type="region of interest" description="Disordered" evidence="1">
    <location>
        <begin position="67"/>
        <end position="92"/>
    </location>
</feature>
<organism evidence="2 3">
    <name type="scientific">Rhynchophorus ferrugineus</name>
    <name type="common">Red palm weevil</name>
    <name type="synonym">Curculio ferrugineus</name>
    <dbReference type="NCBI Taxonomy" id="354439"/>
    <lineage>
        <taxon>Eukaryota</taxon>
        <taxon>Metazoa</taxon>
        <taxon>Ecdysozoa</taxon>
        <taxon>Arthropoda</taxon>
        <taxon>Hexapoda</taxon>
        <taxon>Insecta</taxon>
        <taxon>Pterygota</taxon>
        <taxon>Neoptera</taxon>
        <taxon>Endopterygota</taxon>
        <taxon>Coleoptera</taxon>
        <taxon>Polyphaga</taxon>
        <taxon>Cucujiformia</taxon>
        <taxon>Curculionidae</taxon>
        <taxon>Dryophthorinae</taxon>
        <taxon>Rhynchophorus</taxon>
    </lineage>
</organism>
<gene>
    <name evidence="2" type="ORF">GWI33_021571</name>
</gene>
<accession>A0A834IP78</accession>
<dbReference type="AlphaFoldDB" id="A0A834IP78"/>
<feature type="region of interest" description="Disordered" evidence="1">
    <location>
        <begin position="1"/>
        <end position="29"/>
    </location>
</feature>
<evidence type="ECO:0000313" key="3">
    <source>
        <dbReference type="Proteomes" id="UP000625711"/>
    </source>
</evidence>
<dbReference type="EMBL" id="JAACXV010000069">
    <property type="protein sequence ID" value="KAF7284814.1"/>
    <property type="molecule type" value="Genomic_DNA"/>
</dbReference>
<keyword evidence="3" id="KW-1185">Reference proteome</keyword>
<evidence type="ECO:0000256" key="1">
    <source>
        <dbReference type="SAM" id="MobiDB-lite"/>
    </source>
</evidence>
<comment type="caution">
    <text evidence="2">The sequence shown here is derived from an EMBL/GenBank/DDBJ whole genome shotgun (WGS) entry which is preliminary data.</text>
</comment>
<evidence type="ECO:0000313" key="2">
    <source>
        <dbReference type="EMBL" id="KAF7284814.1"/>
    </source>
</evidence>
<proteinExistence type="predicted"/>
<dbReference type="Proteomes" id="UP000625711">
    <property type="component" value="Unassembled WGS sequence"/>
</dbReference>
<name>A0A834IP78_RHYFE</name>
<sequence>MRPLLSNDRTRSRTAPGSEGPTPGVVSMTTAPMLTSGRWLADAAAANVGTGRESAVPVNFTFLQRASGRGTSTRVCRKKPERRNRSGIERSEKLNDVRRCLNDEKDD</sequence>
<reference evidence="2" key="1">
    <citation type="submission" date="2020-08" db="EMBL/GenBank/DDBJ databases">
        <title>Genome sequencing and assembly of the red palm weevil Rhynchophorus ferrugineus.</title>
        <authorList>
            <person name="Dias G.B."/>
            <person name="Bergman C.M."/>
            <person name="Manee M."/>
        </authorList>
    </citation>
    <scope>NUCLEOTIDE SEQUENCE</scope>
    <source>
        <strain evidence="2">AA-2017</strain>
        <tissue evidence="2">Whole larva</tissue>
    </source>
</reference>